<dbReference type="KEGG" id="ftj:FTUN_2317"/>
<feature type="transmembrane region" description="Helical" evidence="2">
    <location>
        <begin position="868"/>
        <end position="887"/>
    </location>
</feature>
<feature type="transmembrane region" description="Helical" evidence="2">
    <location>
        <begin position="12"/>
        <end position="34"/>
    </location>
</feature>
<feature type="transmembrane region" description="Helical" evidence="2">
    <location>
        <begin position="535"/>
        <end position="555"/>
    </location>
</feature>
<evidence type="ECO:0000256" key="2">
    <source>
        <dbReference type="SAM" id="Phobius"/>
    </source>
</evidence>
<dbReference type="Pfam" id="PF00873">
    <property type="entry name" value="ACR_tran"/>
    <property type="match status" value="1"/>
</dbReference>
<dbReference type="PRINTS" id="PR00702">
    <property type="entry name" value="ACRIFLAVINRP"/>
</dbReference>
<evidence type="ECO:0000256" key="1">
    <source>
        <dbReference type="SAM" id="MobiDB-lite"/>
    </source>
</evidence>
<dbReference type="Proteomes" id="UP000503447">
    <property type="component" value="Chromosome"/>
</dbReference>
<feature type="transmembrane region" description="Helical" evidence="2">
    <location>
        <begin position="441"/>
        <end position="461"/>
    </location>
</feature>
<evidence type="ECO:0000313" key="4">
    <source>
        <dbReference type="Proteomes" id="UP000503447"/>
    </source>
</evidence>
<feature type="transmembrane region" description="Helical" evidence="2">
    <location>
        <begin position="473"/>
        <end position="500"/>
    </location>
</feature>
<dbReference type="GO" id="GO:0005886">
    <property type="term" value="C:plasma membrane"/>
    <property type="evidence" value="ECO:0007669"/>
    <property type="project" value="TreeGrafter"/>
</dbReference>
<dbReference type="InterPro" id="IPR027463">
    <property type="entry name" value="AcrB_DN_DC_subdom"/>
</dbReference>
<feature type="transmembrane region" description="Helical" evidence="2">
    <location>
        <begin position="397"/>
        <end position="420"/>
    </location>
</feature>
<feature type="transmembrane region" description="Helical" evidence="2">
    <location>
        <begin position="343"/>
        <end position="362"/>
    </location>
</feature>
<dbReference type="SUPFAM" id="SSF82693">
    <property type="entry name" value="Multidrug efflux transporter AcrB pore domain, PN1, PN2, PC1 and PC2 subdomains"/>
    <property type="match status" value="3"/>
</dbReference>
<feature type="transmembrane region" description="Helical" evidence="2">
    <location>
        <begin position="369"/>
        <end position="391"/>
    </location>
</feature>
<feature type="transmembrane region" description="Helical" evidence="2">
    <location>
        <begin position="512"/>
        <end position="529"/>
    </location>
</feature>
<dbReference type="PANTHER" id="PTHR32063">
    <property type="match status" value="1"/>
</dbReference>
<protein>
    <submittedName>
        <fullName evidence="3">RND efflux system, inner membrane transporter</fullName>
    </submittedName>
</protein>
<evidence type="ECO:0000313" key="3">
    <source>
        <dbReference type="EMBL" id="QJW94794.1"/>
    </source>
</evidence>
<organism evidence="3 4">
    <name type="scientific">Frigoriglobus tundricola</name>
    <dbReference type="NCBI Taxonomy" id="2774151"/>
    <lineage>
        <taxon>Bacteria</taxon>
        <taxon>Pseudomonadati</taxon>
        <taxon>Planctomycetota</taxon>
        <taxon>Planctomycetia</taxon>
        <taxon>Gemmatales</taxon>
        <taxon>Gemmataceae</taxon>
        <taxon>Frigoriglobus</taxon>
    </lineage>
</organism>
<keyword evidence="2" id="KW-1133">Transmembrane helix</keyword>
<feature type="region of interest" description="Disordered" evidence="1">
    <location>
        <begin position="1038"/>
        <end position="1061"/>
    </location>
</feature>
<name>A0A6M5YMH6_9BACT</name>
<proteinExistence type="predicted"/>
<dbReference type="SUPFAM" id="SSF82714">
    <property type="entry name" value="Multidrug efflux transporter AcrB TolC docking domain, DN and DC subdomains"/>
    <property type="match status" value="2"/>
</dbReference>
<dbReference type="AlphaFoldDB" id="A0A6M5YMH6"/>
<reference evidence="4" key="1">
    <citation type="submission" date="2020-05" db="EMBL/GenBank/DDBJ databases">
        <title>Frigoriglobus tundricola gen. nov., sp. nov., a psychrotolerant cellulolytic planctomycete of the family Gemmataceae with two divergent copies of 16S rRNA gene.</title>
        <authorList>
            <person name="Kulichevskaya I.S."/>
            <person name="Ivanova A.A."/>
            <person name="Naumoff D.G."/>
            <person name="Beletsky A.V."/>
            <person name="Rijpstra W.I.C."/>
            <person name="Sinninghe Damste J.S."/>
            <person name="Mardanov A.V."/>
            <person name="Ravin N.V."/>
            <person name="Dedysh S.N."/>
        </authorList>
    </citation>
    <scope>NUCLEOTIDE SEQUENCE [LARGE SCALE GENOMIC DNA]</scope>
    <source>
        <strain evidence="4">PL17</strain>
    </source>
</reference>
<keyword evidence="2" id="KW-0472">Membrane</keyword>
<dbReference type="Gene3D" id="3.30.2090.10">
    <property type="entry name" value="Multidrug efflux transporter AcrB TolC docking domain, DN and DC subdomains"/>
    <property type="match status" value="2"/>
</dbReference>
<dbReference type="Gene3D" id="3.30.70.1430">
    <property type="entry name" value="Multidrug efflux transporter AcrB pore domain"/>
    <property type="match status" value="2"/>
</dbReference>
<gene>
    <name evidence="3" type="ORF">FTUN_2317</name>
</gene>
<feature type="transmembrane region" description="Helical" evidence="2">
    <location>
        <begin position="893"/>
        <end position="914"/>
    </location>
</feature>
<keyword evidence="4" id="KW-1185">Reference proteome</keyword>
<sequence length="1061" mass="114966">MSVWDICIRRPVFTVMIVAAPVVLGLAALGRLGIDLMPSVDFATVTVSTSYPGASAEEVEASVTKPIEEAVNTLGGIDELRSTSKEGMSAVTVQFELSKNGAVAAYEVESKIRATISQLPTGAQTPVVSKVDPDSSPVVTVAVYGNRDPREVTELARKKLKEELETLDGVGSVTLIGGRRRAVQVVIDPDRLAGYENLTVEDVRQAVLRGNKELPGGRIDRGRSELTLRTIGRVGKPAEFEGLIITDRGGQPVRIRDVGRVEDSYEEPRTLSRLWSRDRHAADGGGEAAVCLYVQKQSGTNTVAVVDAVKRRLADLEPQLPDDIRVEVIRDQSRFIKSSIGEVKTHLVLAAVLVSLTILLFIRDWRTTLIATVAIPTSMVGTFAFMSWMGFTLNNMTMLGLILAVGIVVDDAVVVHENIFRHMEEYGRSARAAASAATKEISLAVVATTLSLLVIFAPIVFMGGRPGRFFGSFGYVVAFSVLLSLCVSLTMTPMLCSRFLKRPEGARSKDGAGWRLVAGAYTAVLGWSLRHRWAVVLISVGVLASTPVTMSRLGFDFMPQDDQSEFEVSITLPEGYSLDRADEAFGEVDRRLRELRGVELTYTVIGDTTGNNSRGEGEVTKGTLYVRITDLKRRDYSQFDVMNDARAVLVEYPDLKASVQESAAISAAGLRQVMIDVNLRGPDMNKLQQYSDEIADWMRAHGGYIDVDTSLGARKPELRMRPDRERMSDLGVSPATVGSTANVLVGGELLSSYKELDETYDVWLRAELGGRRNEDGIGRLTVPSTKAPSGVTQLGNVVRFEAARGPATIERMSRQRQVVVSANLADGFSLGTGVSELTEHLRSKGMPAEYSFEFTGRAKVMKETDNQFGSAFLLAFVFMYMVLAAQFESLVHPISILAALPLVIPCALVSLVLLGSNLELYSIIGLLMLVGIVKKNGILQIDYTNQLRAGGRPRDAAILEANRTRLRPILMTTVMLVAAMVPMALGEGPGAAARAGMAKLIIGGQSLSLLLTLLVTPVAYSLFDDFGRWLGRVFRSEPKDATERAPEAPPSSGTAVAGEVG</sequence>
<feature type="transmembrane region" description="Helical" evidence="2">
    <location>
        <begin position="997"/>
        <end position="1023"/>
    </location>
</feature>
<dbReference type="InterPro" id="IPR001036">
    <property type="entry name" value="Acrflvin-R"/>
</dbReference>
<accession>A0A6M5YMH6</accession>
<dbReference type="SUPFAM" id="SSF82866">
    <property type="entry name" value="Multidrug efflux transporter AcrB transmembrane domain"/>
    <property type="match status" value="2"/>
</dbReference>
<dbReference type="RefSeq" id="WP_171470711.1">
    <property type="nucleotide sequence ID" value="NZ_CP053452.2"/>
</dbReference>
<keyword evidence="2" id="KW-0812">Transmembrane</keyword>
<dbReference type="Gene3D" id="1.20.1640.10">
    <property type="entry name" value="Multidrug efflux transporter AcrB transmembrane domain"/>
    <property type="match status" value="2"/>
</dbReference>
<dbReference type="Gene3D" id="3.30.70.1440">
    <property type="entry name" value="Multidrug efflux transporter AcrB pore domain"/>
    <property type="match status" value="1"/>
</dbReference>
<dbReference type="EMBL" id="CP053452">
    <property type="protein sequence ID" value="QJW94794.1"/>
    <property type="molecule type" value="Genomic_DNA"/>
</dbReference>
<dbReference type="GO" id="GO:0042910">
    <property type="term" value="F:xenobiotic transmembrane transporter activity"/>
    <property type="evidence" value="ECO:0007669"/>
    <property type="project" value="TreeGrafter"/>
</dbReference>
<dbReference type="Gene3D" id="3.30.70.1320">
    <property type="entry name" value="Multidrug efflux transporter AcrB pore domain like"/>
    <property type="match status" value="1"/>
</dbReference>
<feature type="transmembrane region" description="Helical" evidence="2">
    <location>
        <begin position="968"/>
        <end position="985"/>
    </location>
</feature>
<dbReference type="PANTHER" id="PTHR32063:SF0">
    <property type="entry name" value="SWARMING MOTILITY PROTEIN SWRC"/>
    <property type="match status" value="1"/>
</dbReference>